<gene>
    <name evidence="2" type="primary">LOC34623409</name>
</gene>
<dbReference type="InterPro" id="IPR050871">
    <property type="entry name" value="26S_Proteasome/COP9_Components"/>
</dbReference>
<dbReference type="Gene3D" id="1.25.40.570">
    <property type="match status" value="1"/>
</dbReference>
<sequence>MEEGYEFEFESNGGPWGPEQEAAVAVENLYYEAQDLHLLEEVVQREADVVHKPWTCKALLSLTLLALGEGTTVEPLVICSWFCSRSSTSYDCCALQYSRFGESNVLASYNTADHALSSTRGVVLLAATSGNFDCAGAHYQRLLQQIPTVAAGEAAATVEAVLSAAAKLVGIEQHNGLPDIFVAAPLQKQQQQKQETDGQVDQDSPLNVSAAEASLRRPSSAKGGQVLEKLMLYTLEALTSQGMKKPRVHVYNQLLRLYIHLGEWHKAKSLLPEVHQAWSDPSLPLHQQLEAAAVEALWYTYSRDWPRLQQLMPHALRLASASLDPRSTAAIRECGARLLMELQIHPGLHAGHSQVQEQKREQQQPWVDIHAHLMAAFRHHQEIGDIYAATAALRRAVLISPLAISAVDPFSTPEGKALQDDPTVRSAKALRTAFEASDIAGVEEVRRKPYSDSKPFTPKPKPLLALHLRELRAKSYHPNTALECKAAG</sequence>
<dbReference type="RefSeq" id="XP_026193937.1">
    <property type="nucleotide sequence ID" value="XM_026338152.1"/>
</dbReference>
<name>A0A6P6S2M7_9EIME</name>
<evidence type="ECO:0000313" key="2">
    <source>
        <dbReference type="RefSeq" id="XP_026193937.1"/>
    </source>
</evidence>
<organism evidence="1 2">
    <name type="scientific">Cyclospora cayetanensis</name>
    <dbReference type="NCBI Taxonomy" id="88456"/>
    <lineage>
        <taxon>Eukaryota</taxon>
        <taxon>Sar</taxon>
        <taxon>Alveolata</taxon>
        <taxon>Apicomplexa</taxon>
        <taxon>Conoidasida</taxon>
        <taxon>Coccidia</taxon>
        <taxon>Eucoccidiorida</taxon>
        <taxon>Eimeriorina</taxon>
        <taxon>Eimeriidae</taxon>
        <taxon>Cyclospora</taxon>
    </lineage>
</organism>
<protein>
    <submittedName>
        <fullName evidence="2">Uncharacterized protein LOC34623409</fullName>
    </submittedName>
</protein>
<dbReference type="Proteomes" id="UP000515125">
    <property type="component" value="Unplaced"/>
</dbReference>
<dbReference type="OrthoDB" id="194139at2759"/>
<dbReference type="AlphaFoldDB" id="A0A6P6S2M7"/>
<evidence type="ECO:0000313" key="1">
    <source>
        <dbReference type="Proteomes" id="UP000515125"/>
    </source>
</evidence>
<reference evidence="2" key="1">
    <citation type="submission" date="2025-08" db="UniProtKB">
        <authorList>
            <consortium name="RefSeq"/>
        </authorList>
    </citation>
    <scope>IDENTIFICATION</scope>
</reference>
<dbReference type="GeneID" id="34623409"/>
<dbReference type="PANTHER" id="PTHR10678">
    <property type="entry name" value="26S PROTEASOME NON-ATPASE REGULATORY SUBUNIT 11/COP9 SIGNALOSOME COMPLEX SUBUNIT 2"/>
    <property type="match status" value="1"/>
</dbReference>
<keyword evidence="1" id="KW-1185">Reference proteome</keyword>
<proteinExistence type="predicted"/>
<accession>A0A6P6S2M7</accession>